<evidence type="ECO:0000313" key="12">
    <source>
        <dbReference type="Proteomes" id="UP000070133"/>
    </source>
</evidence>
<feature type="transmembrane region" description="Helical" evidence="9">
    <location>
        <begin position="212"/>
        <end position="232"/>
    </location>
</feature>
<feature type="transmembrane region" description="Helical" evidence="9">
    <location>
        <begin position="399"/>
        <end position="422"/>
    </location>
</feature>
<keyword evidence="6 9" id="KW-0472">Membrane</keyword>
<feature type="region of interest" description="Disordered" evidence="8">
    <location>
        <begin position="1"/>
        <end position="47"/>
    </location>
</feature>
<dbReference type="GO" id="GO:0005351">
    <property type="term" value="F:carbohydrate:proton symporter activity"/>
    <property type="evidence" value="ECO:0007669"/>
    <property type="project" value="TreeGrafter"/>
</dbReference>
<dbReference type="InterPro" id="IPR036259">
    <property type="entry name" value="MFS_trans_sf"/>
</dbReference>
<evidence type="ECO:0000256" key="5">
    <source>
        <dbReference type="ARBA" id="ARBA00022989"/>
    </source>
</evidence>
<feature type="transmembrane region" description="Helical" evidence="9">
    <location>
        <begin position="501"/>
        <end position="518"/>
    </location>
</feature>
<keyword evidence="3 7" id="KW-0813">Transport</keyword>
<protein>
    <recommendedName>
        <fullName evidence="10">Major facilitator superfamily (MFS) profile domain-containing protein</fullName>
    </recommendedName>
</protein>
<gene>
    <name evidence="11" type="ORF">AC578_6990</name>
</gene>
<sequence>MAATMENQVAPEGPSGPDTSKDKSQVHFVETAEDDAHDADDLQKTGTVDARRAAEGTLLEHEMPLMEALRKYWKASAWSMFVSLCVVMRAYDIEITGNFFALPAFQRRFGEVLKGHGYQVPTKWQVAMGMGAIVGQVIGAWACAIPMDRLGRRKTLMLYLMVTSGLVFMQVFAPNIGVLTASMYLQGIIWGGYHVIAPAYASEVLPLRLRYFMTGTANLSYVIGQLLQTGITRAFVNWDSDWAWRTPYAIQWVWPTILLFGLIWCPESPWWLIRKNRLEDAKKALDQLTSPDMWEQNHNTLAMMVRTDLYEQELETGATYRDCFSSSNGNRRRLEICSMLFIIQNFSGNPVGFAAYLFEQVGLSTENAFNMSIGLMSMNLIGSLLCAFPLTWFGRRTCWLFSLCYAQIILWPVALMCFAPNYKSNHTYAWVQSGMLISMQLSYALTIGPLGFIISSDTPSTKLRAKTLSLTATFNGATYLILTILGPYLLNPGALNAGAKMEFLFAGVSVFSLIWSYFRLPETKGRTYEEQDWLFSNNVPTKKFKNYVVPIEGACGEEQVKSEKVATA</sequence>
<feature type="transmembrane region" description="Helical" evidence="9">
    <location>
        <begin position="336"/>
        <end position="357"/>
    </location>
</feature>
<evidence type="ECO:0000256" key="3">
    <source>
        <dbReference type="ARBA" id="ARBA00022448"/>
    </source>
</evidence>
<evidence type="ECO:0000256" key="4">
    <source>
        <dbReference type="ARBA" id="ARBA00022692"/>
    </source>
</evidence>
<comment type="subcellular location">
    <subcellularLocation>
        <location evidence="1">Membrane</location>
        <topology evidence="1">Multi-pass membrane protein</topology>
    </subcellularLocation>
</comment>
<name>A0A139GZH0_9PEZI</name>
<feature type="transmembrane region" description="Helical" evidence="9">
    <location>
        <begin position="369"/>
        <end position="392"/>
    </location>
</feature>
<proteinExistence type="inferred from homology"/>
<evidence type="ECO:0000256" key="9">
    <source>
        <dbReference type="SAM" id="Phobius"/>
    </source>
</evidence>
<dbReference type="EMBL" id="LFZN01000211">
    <property type="protein sequence ID" value="KXS95538.1"/>
    <property type="molecule type" value="Genomic_DNA"/>
</dbReference>
<dbReference type="InterPro" id="IPR005828">
    <property type="entry name" value="MFS_sugar_transport-like"/>
</dbReference>
<feature type="transmembrane region" description="Helical" evidence="9">
    <location>
        <begin position="467"/>
        <end position="489"/>
    </location>
</feature>
<evidence type="ECO:0000256" key="1">
    <source>
        <dbReference type="ARBA" id="ARBA00004141"/>
    </source>
</evidence>
<keyword evidence="5 9" id="KW-1133">Transmembrane helix</keyword>
<evidence type="ECO:0000259" key="10">
    <source>
        <dbReference type="PROSITE" id="PS50850"/>
    </source>
</evidence>
<feature type="transmembrane region" description="Helical" evidence="9">
    <location>
        <begin position="156"/>
        <end position="177"/>
    </location>
</feature>
<dbReference type="Proteomes" id="UP000070133">
    <property type="component" value="Unassembled WGS sequence"/>
</dbReference>
<feature type="transmembrane region" description="Helical" evidence="9">
    <location>
        <begin position="124"/>
        <end position="144"/>
    </location>
</feature>
<dbReference type="GO" id="GO:0016020">
    <property type="term" value="C:membrane"/>
    <property type="evidence" value="ECO:0007669"/>
    <property type="project" value="UniProtKB-SubCell"/>
</dbReference>
<reference evidence="11 12" key="1">
    <citation type="submission" date="2015-07" db="EMBL/GenBank/DDBJ databases">
        <title>Comparative genomics of the Sigatoka disease complex on banana suggests a link between parallel evolutionary changes in Pseudocercospora fijiensis and Pseudocercospora eumusae and increased virulence on the banana host.</title>
        <authorList>
            <person name="Chang T.-C."/>
            <person name="Salvucci A."/>
            <person name="Crous P.W."/>
            <person name="Stergiopoulos I."/>
        </authorList>
    </citation>
    <scope>NUCLEOTIDE SEQUENCE [LARGE SCALE GENOMIC DNA]</scope>
    <source>
        <strain evidence="11 12">CBS 114824</strain>
    </source>
</reference>
<dbReference type="OrthoDB" id="6612291at2759"/>
<comment type="similarity">
    <text evidence="2 7">Belongs to the major facilitator superfamily. Sugar transporter (TC 2.A.1.1) family.</text>
</comment>
<evidence type="ECO:0000256" key="2">
    <source>
        <dbReference type="ARBA" id="ARBA00010992"/>
    </source>
</evidence>
<feature type="domain" description="Major facilitator superfamily (MFS) profile" evidence="10">
    <location>
        <begin position="78"/>
        <end position="524"/>
    </location>
</feature>
<keyword evidence="4 9" id="KW-0812">Transmembrane</keyword>
<organism evidence="11 12">
    <name type="scientific">Pseudocercospora eumusae</name>
    <dbReference type="NCBI Taxonomy" id="321146"/>
    <lineage>
        <taxon>Eukaryota</taxon>
        <taxon>Fungi</taxon>
        <taxon>Dikarya</taxon>
        <taxon>Ascomycota</taxon>
        <taxon>Pezizomycotina</taxon>
        <taxon>Dothideomycetes</taxon>
        <taxon>Dothideomycetidae</taxon>
        <taxon>Mycosphaerellales</taxon>
        <taxon>Mycosphaerellaceae</taxon>
        <taxon>Pseudocercospora</taxon>
    </lineage>
</organism>
<comment type="caution">
    <text evidence="11">The sequence shown here is derived from an EMBL/GenBank/DDBJ whole genome shotgun (WGS) entry which is preliminary data.</text>
</comment>
<evidence type="ECO:0000313" key="11">
    <source>
        <dbReference type="EMBL" id="KXS95538.1"/>
    </source>
</evidence>
<dbReference type="InterPro" id="IPR003663">
    <property type="entry name" value="Sugar/inositol_transpt"/>
</dbReference>
<dbReference type="PROSITE" id="PS50850">
    <property type="entry name" value="MFS"/>
    <property type="match status" value="1"/>
</dbReference>
<dbReference type="AlphaFoldDB" id="A0A139GZH0"/>
<dbReference type="InterPro" id="IPR050360">
    <property type="entry name" value="MFS_Sugar_Transporters"/>
</dbReference>
<dbReference type="Gene3D" id="1.20.1250.20">
    <property type="entry name" value="MFS general substrate transporter like domains"/>
    <property type="match status" value="1"/>
</dbReference>
<dbReference type="NCBIfam" id="TIGR00879">
    <property type="entry name" value="SP"/>
    <property type="match status" value="1"/>
</dbReference>
<evidence type="ECO:0000256" key="7">
    <source>
        <dbReference type="RuleBase" id="RU003346"/>
    </source>
</evidence>
<keyword evidence="12" id="KW-1185">Reference proteome</keyword>
<dbReference type="FunFam" id="1.20.1250.20:FF:000078">
    <property type="entry name" value="MFS maltose transporter, putative"/>
    <property type="match status" value="1"/>
</dbReference>
<feature type="transmembrane region" description="Helical" evidence="9">
    <location>
        <begin position="252"/>
        <end position="273"/>
    </location>
</feature>
<feature type="transmembrane region" description="Helical" evidence="9">
    <location>
        <begin position="183"/>
        <end position="200"/>
    </location>
</feature>
<accession>A0A139GZH0</accession>
<evidence type="ECO:0000256" key="6">
    <source>
        <dbReference type="ARBA" id="ARBA00023136"/>
    </source>
</evidence>
<dbReference type="InterPro" id="IPR020846">
    <property type="entry name" value="MFS_dom"/>
</dbReference>
<dbReference type="Pfam" id="PF00083">
    <property type="entry name" value="Sugar_tr"/>
    <property type="match status" value="1"/>
</dbReference>
<dbReference type="PROSITE" id="PS00217">
    <property type="entry name" value="SUGAR_TRANSPORT_2"/>
    <property type="match status" value="1"/>
</dbReference>
<feature type="transmembrane region" description="Helical" evidence="9">
    <location>
        <begin position="434"/>
        <end position="455"/>
    </location>
</feature>
<feature type="transmembrane region" description="Helical" evidence="9">
    <location>
        <begin position="72"/>
        <end position="91"/>
    </location>
</feature>
<dbReference type="SUPFAM" id="SSF103473">
    <property type="entry name" value="MFS general substrate transporter"/>
    <property type="match status" value="1"/>
</dbReference>
<evidence type="ECO:0000256" key="8">
    <source>
        <dbReference type="SAM" id="MobiDB-lite"/>
    </source>
</evidence>
<dbReference type="PANTHER" id="PTHR48022:SF83">
    <property type="entry name" value="MAJOR FACILITATOR SUPERFAMILY (MFS) PROFILE DOMAIN-CONTAINING PROTEIN"/>
    <property type="match status" value="1"/>
</dbReference>
<dbReference type="PANTHER" id="PTHR48022">
    <property type="entry name" value="PLASTIDIC GLUCOSE TRANSPORTER 4"/>
    <property type="match status" value="1"/>
</dbReference>
<dbReference type="InterPro" id="IPR005829">
    <property type="entry name" value="Sugar_transporter_CS"/>
</dbReference>